<dbReference type="CDD" id="cd00082">
    <property type="entry name" value="HisKA"/>
    <property type="match status" value="1"/>
</dbReference>
<dbReference type="InterPro" id="IPR003661">
    <property type="entry name" value="HisK_dim/P_dom"/>
</dbReference>
<dbReference type="SUPFAM" id="SSF55874">
    <property type="entry name" value="ATPase domain of HSP90 chaperone/DNA topoisomerase II/histidine kinase"/>
    <property type="match status" value="1"/>
</dbReference>
<evidence type="ECO:0000256" key="9">
    <source>
        <dbReference type="ARBA" id="ARBA00023136"/>
    </source>
</evidence>
<reference evidence="12 13" key="1">
    <citation type="submission" date="2020-02" db="EMBL/GenBank/DDBJ databases">
        <title>Complete genome sequence of the novel Campylobacter species Candidatus Campylobacter infans.</title>
        <authorList>
            <person name="Duim B."/>
            <person name="Zomer A."/>
            <person name="van der Graaf L."/>
            <person name="Wagenaar J."/>
        </authorList>
    </citation>
    <scope>NUCLEOTIDE SEQUENCE [LARGE SCALE GENOMIC DNA]</scope>
    <source>
        <strain evidence="12 13">19S00001</strain>
    </source>
</reference>
<dbReference type="SMART" id="SM00387">
    <property type="entry name" value="HATPase_c"/>
    <property type="match status" value="1"/>
</dbReference>
<keyword evidence="8 10" id="KW-1133">Transmembrane helix</keyword>
<feature type="domain" description="Histidine kinase" evidence="11">
    <location>
        <begin position="216"/>
        <end position="413"/>
    </location>
</feature>
<evidence type="ECO:0000259" key="11">
    <source>
        <dbReference type="PROSITE" id="PS50109"/>
    </source>
</evidence>
<dbReference type="InterPro" id="IPR050398">
    <property type="entry name" value="HssS/ArlS-like"/>
</dbReference>
<evidence type="ECO:0000256" key="5">
    <source>
        <dbReference type="ARBA" id="ARBA00022679"/>
    </source>
</evidence>
<feature type="transmembrane region" description="Helical" evidence="10">
    <location>
        <begin position="134"/>
        <end position="156"/>
    </location>
</feature>
<evidence type="ECO:0000313" key="12">
    <source>
        <dbReference type="EMBL" id="QLI05688.1"/>
    </source>
</evidence>
<dbReference type="RefSeq" id="WP_179974872.1">
    <property type="nucleotide sequence ID" value="NZ_CP049075.1"/>
</dbReference>
<sequence>MNNSIRTQVTMIFLVWVVVLCVLFIVFTRLQRENFHDKIRTDHIRAIAWLVSLYDKSTLPENWDEYFKNFDLAYVKSENTKKQILKNAEILNSNQTPIGIVETLLYKNDLYLQIRNQDIRILLESTSINENGRLYFIFLLSFFVMAWLFISIYLSLLPLKELRNNIKRFAQGDLDSMCHIKQKYKNDEISEVAYEFDRATCKIKDLLVSRQLFLRTIMHELKTPIGKGRIISEMLDDENKKERLIAVFERLNMLINEFAKIEQLLSKSYALKYEEYHFSLILEQARDMLMLENWDERISVQINEENNPLLKVDFALFSLCLKNLIDNALKYANGGKIIIGCDDKKIFVKNSGEAFKYPIEHYLQAFVREKNAKTSGMGLGLYIIETICKLHKFKLVYAYEDGYHVFSVFFDEA</sequence>
<dbReference type="GO" id="GO:0016020">
    <property type="term" value="C:membrane"/>
    <property type="evidence" value="ECO:0007669"/>
    <property type="project" value="UniProtKB-SubCell"/>
</dbReference>
<protein>
    <recommendedName>
        <fullName evidence="3">histidine kinase</fullName>
        <ecNumber evidence="3">2.7.13.3</ecNumber>
    </recommendedName>
</protein>
<comment type="catalytic activity">
    <reaction evidence="1">
        <text>ATP + protein L-histidine = ADP + protein N-phospho-L-histidine.</text>
        <dbReference type="EC" id="2.7.13.3"/>
    </reaction>
</comment>
<dbReference type="Pfam" id="PF02518">
    <property type="entry name" value="HATPase_c"/>
    <property type="match status" value="1"/>
</dbReference>
<keyword evidence="6 10" id="KW-0812">Transmembrane</keyword>
<dbReference type="KEGG" id="cinf:CINF_1200"/>
<dbReference type="Gene3D" id="1.10.287.130">
    <property type="match status" value="1"/>
</dbReference>
<dbReference type="EC" id="2.7.13.3" evidence="3"/>
<keyword evidence="5" id="KW-0808">Transferase</keyword>
<proteinExistence type="predicted"/>
<evidence type="ECO:0000256" key="4">
    <source>
        <dbReference type="ARBA" id="ARBA00022553"/>
    </source>
</evidence>
<comment type="subcellular location">
    <subcellularLocation>
        <location evidence="2">Membrane</location>
        <topology evidence="2">Multi-pass membrane protein</topology>
    </subcellularLocation>
</comment>
<dbReference type="InterPro" id="IPR047994">
    <property type="entry name" value="ArsS-like"/>
</dbReference>
<gene>
    <name evidence="12" type="primary">racS</name>
    <name evidence="12" type="ORF">CINF_1200</name>
</gene>
<evidence type="ECO:0000256" key="8">
    <source>
        <dbReference type="ARBA" id="ARBA00022989"/>
    </source>
</evidence>
<dbReference type="NCBIfam" id="NF038389">
    <property type="entry name" value="ArsS_fam_HK"/>
    <property type="match status" value="1"/>
</dbReference>
<organism evidence="12 13">
    <name type="scientific">Candidatus Campylobacter infans</name>
    <dbReference type="NCBI Taxonomy" id="2561898"/>
    <lineage>
        <taxon>Bacteria</taxon>
        <taxon>Pseudomonadati</taxon>
        <taxon>Campylobacterota</taxon>
        <taxon>Epsilonproteobacteria</taxon>
        <taxon>Campylobacterales</taxon>
        <taxon>Campylobacteraceae</taxon>
        <taxon>Campylobacter</taxon>
    </lineage>
</organism>
<dbReference type="CDD" id="cd06225">
    <property type="entry name" value="HAMP"/>
    <property type="match status" value="1"/>
</dbReference>
<evidence type="ECO:0000313" key="13">
    <source>
        <dbReference type="Proteomes" id="UP000509414"/>
    </source>
</evidence>
<evidence type="ECO:0000256" key="3">
    <source>
        <dbReference type="ARBA" id="ARBA00012438"/>
    </source>
</evidence>
<evidence type="ECO:0000256" key="10">
    <source>
        <dbReference type="SAM" id="Phobius"/>
    </source>
</evidence>
<dbReference type="GO" id="GO:0000155">
    <property type="term" value="F:phosphorelay sensor kinase activity"/>
    <property type="evidence" value="ECO:0007669"/>
    <property type="project" value="InterPro"/>
</dbReference>
<dbReference type="PANTHER" id="PTHR45528:SF12">
    <property type="entry name" value="SENSOR HISTIDINE KINASE ARSS"/>
    <property type="match status" value="1"/>
</dbReference>
<dbReference type="InterPro" id="IPR036890">
    <property type="entry name" value="HATPase_C_sf"/>
</dbReference>
<keyword evidence="7 12" id="KW-0418">Kinase</keyword>
<evidence type="ECO:0000256" key="6">
    <source>
        <dbReference type="ARBA" id="ARBA00022692"/>
    </source>
</evidence>
<dbReference type="Proteomes" id="UP000509414">
    <property type="component" value="Chromosome"/>
</dbReference>
<feature type="transmembrane region" description="Helical" evidence="10">
    <location>
        <begin position="12"/>
        <end position="30"/>
    </location>
</feature>
<dbReference type="AlphaFoldDB" id="A0A7H9CK82"/>
<keyword evidence="9 10" id="KW-0472">Membrane</keyword>
<keyword evidence="4" id="KW-0597">Phosphoprotein</keyword>
<dbReference type="InterPro" id="IPR005467">
    <property type="entry name" value="His_kinase_dom"/>
</dbReference>
<dbReference type="CDD" id="cd00075">
    <property type="entry name" value="HATPase"/>
    <property type="match status" value="1"/>
</dbReference>
<dbReference type="PROSITE" id="PS50109">
    <property type="entry name" value="HIS_KIN"/>
    <property type="match status" value="1"/>
</dbReference>
<dbReference type="SUPFAM" id="SSF47384">
    <property type="entry name" value="Homodimeric domain of signal transducing histidine kinase"/>
    <property type="match status" value="1"/>
</dbReference>
<dbReference type="Gene3D" id="3.30.565.10">
    <property type="entry name" value="Histidine kinase-like ATPase, C-terminal domain"/>
    <property type="match status" value="1"/>
</dbReference>
<dbReference type="EMBL" id="CP049075">
    <property type="protein sequence ID" value="QLI05688.1"/>
    <property type="molecule type" value="Genomic_DNA"/>
</dbReference>
<dbReference type="InterPro" id="IPR036097">
    <property type="entry name" value="HisK_dim/P_sf"/>
</dbReference>
<evidence type="ECO:0000256" key="7">
    <source>
        <dbReference type="ARBA" id="ARBA00022777"/>
    </source>
</evidence>
<keyword evidence="13" id="KW-1185">Reference proteome</keyword>
<evidence type="ECO:0000256" key="2">
    <source>
        <dbReference type="ARBA" id="ARBA00004141"/>
    </source>
</evidence>
<evidence type="ECO:0000256" key="1">
    <source>
        <dbReference type="ARBA" id="ARBA00000085"/>
    </source>
</evidence>
<dbReference type="PANTHER" id="PTHR45528">
    <property type="entry name" value="SENSOR HISTIDINE KINASE CPXA"/>
    <property type="match status" value="1"/>
</dbReference>
<name>A0A7H9CK82_9BACT</name>
<accession>A0A7H9CK82</accession>
<dbReference type="InterPro" id="IPR003594">
    <property type="entry name" value="HATPase_dom"/>
</dbReference>